<dbReference type="Proteomes" id="UP001432216">
    <property type="component" value="Chromosome 5"/>
</dbReference>
<dbReference type="EMBL" id="CP143810">
    <property type="protein sequence ID" value="WVO21988.1"/>
    <property type="molecule type" value="Genomic_DNA"/>
</dbReference>
<dbReference type="InterPro" id="IPR027443">
    <property type="entry name" value="IPNS-like_sf"/>
</dbReference>
<name>A0ABZ2ATX6_9TREE</name>
<dbReference type="PANTHER" id="PTHR48420:SF1">
    <property type="entry name" value="NON-HAEM DIOXYGENASE N-TERMINAL DOMAIN-CONTAINING PROTEIN"/>
    <property type="match status" value="1"/>
</dbReference>
<evidence type="ECO:0000313" key="1">
    <source>
        <dbReference type="EMBL" id="WVO21988.1"/>
    </source>
</evidence>
<dbReference type="GeneID" id="89990081"/>
<proteinExistence type="predicted"/>
<evidence type="ECO:0000313" key="2">
    <source>
        <dbReference type="Proteomes" id="UP001432216"/>
    </source>
</evidence>
<organism evidence="1 2">
    <name type="scientific">Cryptococcus decagattii</name>
    <dbReference type="NCBI Taxonomy" id="1859122"/>
    <lineage>
        <taxon>Eukaryota</taxon>
        <taxon>Fungi</taxon>
        <taxon>Dikarya</taxon>
        <taxon>Basidiomycota</taxon>
        <taxon>Agaricomycotina</taxon>
        <taxon>Tremellomycetes</taxon>
        <taxon>Tremellales</taxon>
        <taxon>Cryptococcaceae</taxon>
        <taxon>Cryptococcus</taxon>
        <taxon>Cryptococcus gattii species complex</taxon>
    </lineage>
</organism>
<accession>A0ABZ2ATX6</accession>
<keyword evidence="2" id="KW-1185">Reference proteome</keyword>
<dbReference type="Gene3D" id="2.60.120.330">
    <property type="entry name" value="B-lactam Antibiotic, Isopenicillin N Synthase, Chain"/>
    <property type="match status" value="1"/>
</dbReference>
<dbReference type="RefSeq" id="XP_064721227.1">
    <property type="nucleotide sequence ID" value="XM_064865155.1"/>
</dbReference>
<dbReference type="PANTHER" id="PTHR48420">
    <property type="entry name" value="NON-HAEM DIOXYGENASE N-TERMINAL DOMAIN-CONTAINING PROTEIN"/>
    <property type="match status" value="1"/>
</dbReference>
<reference evidence="1 2" key="1">
    <citation type="submission" date="2024-01" db="EMBL/GenBank/DDBJ databases">
        <title>Comparative genomics of Cryptococcus and Kwoniella reveals pathogenesis evolution and contrasting modes of karyotype evolution via chromosome fusion or intercentromeric recombination.</title>
        <authorList>
            <person name="Coelho M.A."/>
            <person name="David-Palma M."/>
            <person name="Shea T."/>
            <person name="Bowers K."/>
            <person name="McGinley-Smith S."/>
            <person name="Mohammad A.W."/>
            <person name="Gnirke A."/>
            <person name="Yurkov A.M."/>
            <person name="Nowrousian M."/>
            <person name="Sun S."/>
            <person name="Cuomo C.A."/>
            <person name="Heitman J."/>
        </authorList>
    </citation>
    <scope>NUCLEOTIDE SEQUENCE [LARGE SCALE GENOMIC DNA]</scope>
    <source>
        <strain evidence="1 2">7685027</strain>
    </source>
</reference>
<dbReference type="SUPFAM" id="SSF51197">
    <property type="entry name" value="Clavaminate synthase-like"/>
    <property type="match status" value="1"/>
</dbReference>
<evidence type="ECO:0008006" key="3">
    <source>
        <dbReference type="Google" id="ProtNLM"/>
    </source>
</evidence>
<sequence>MSHLKPVTISYSSLAFGGKKEDLQQQVFHALGTHKDALGIVLISDLPPQFLYLREKLFRLAHRLANMPEKERAKLEKPETSYMFGWSHGKEIMNGRPDVQKGSYYANPLMDYPIVSDETRLAYPEYYAGNIWPKGMSGLEDFEQTFKELGKLIFDVGVLLARVCDNFVTPTLANPEGTLSSLIAKSKSNKARLLHYYPEDPNLPIDNNMFNDALCGTHLDHSLLTGLCSAMYLDTSDPPQIVRNPSDTTGLWIYPRESYSPVKVSIPQDCLAFQTGEALSLLTSHRLSATPHFVSGRSSSATLLSRETFAFFLQPDVGDVIGENGETFGQFTKQVLGRHYLDGDIKKKNVTQTAAPNQQGLCIAYYVHIRHK</sequence>
<gene>
    <name evidence="1" type="ORF">IAS62_003308</name>
</gene>
<protein>
    <recommendedName>
        <fullName evidence="3">Non-haem dioxygenase N-terminal domain-containing protein</fullName>
    </recommendedName>
</protein>